<evidence type="ECO:0000313" key="1">
    <source>
        <dbReference type="EMBL" id="MPC35542.1"/>
    </source>
</evidence>
<evidence type="ECO:0000313" key="2">
    <source>
        <dbReference type="Proteomes" id="UP000324222"/>
    </source>
</evidence>
<sequence length="131" mass="14158">MTWSGSDRDGEDKSSGPTLCTLPCLHYCLSAYLAASVFLRDCAECAPPFALCRLLSVYYSIVLSISVHFASLHPVCFCLLACGLGCLSLLGCRPAELPCTLLSFPITCWLAIPGQHLPRLPATPHPRVPLH</sequence>
<dbReference type="Proteomes" id="UP000324222">
    <property type="component" value="Unassembled WGS sequence"/>
</dbReference>
<organism evidence="1 2">
    <name type="scientific">Portunus trituberculatus</name>
    <name type="common">Swimming crab</name>
    <name type="synonym">Neptunus trituberculatus</name>
    <dbReference type="NCBI Taxonomy" id="210409"/>
    <lineage>
        <taxon>Eukaryota</taxon>
        <taxon>Metazoa</taxon>
        <taxon>Ecdysozoa</taxon>
        <taxon>Arthropoda</taxon>
        <taxon>Crustacea</taxon>
        <taxon>Multicrustacea</taxon>
        <taxon>Malacostraca</taxon>
        <taxon>Eumalacostraca</taxon>
        <taxon>Eucarida</taxon>
        <taxon>Decapoda</taxon>
        <taxon>Pleocyemata</taxon>
        <taxon>Brachyura</taxon>
        <taxon>Eubrachyura</taxon>
        <taxon>Portunoidea</taxon>
        <taxon>Portunidae</taxon>
        <taxon>Portuninae</taxon>
        <taxon>Portunus</taxon>
    </lineage>
</organism>
<name>A0A5B7EMY2_PORTR</name>
<accession>A0A5B7EMY2</accession>
<dbReference type="EMBL" id="VSRR010003299">
    <property type="protein sequence ID" value="MPC35542.1"/>
    <property type="molecule type" value="Genomic_DNA"/>
</dbReference>
<dbReference type="AlphaFoldDB" id="A0A5B7EMY2"/>
<protein>
    <submittedName>
        <fullName evidence="1">Uncharacterized protein</fullName>
    </submittedName>
</protein>
<keyword evidence="2" id="KW-1185">Reference proteome</keyword>
<proteinExistence type="predicted"/>
<reference evidence="1 2" key="1">
    <citation type="submission" date="2019-05" db="EMBL/GenBank/DDBJ databases">
        <title>Another draft genome of Portunus trituberculatus and its Hox gene families provides insights of decapod evolution.</title>
        <authorList>
            <person name="Jeong J.-H."/>
            <person name="Song I."/>
            <person name="Kim S."/>
            <person name="Choi T."/>
            <person name="Kim D."/>
            <person name="Ryu S."/>
            <person name="Kim W."/>
        </authorList>
    </citation>
    <scope>NUCLEOTIDE SEQUENCE [LARGE SCALE GENOMIC DNA]</scope>
    <source>
        <tissue evidence="1">Muscle</tissue>
    </source>
</reference>
<gene>
    <name evidence="1" type="ORF">E2C01_028969</name>
</gene>
<comment type="caution">
    <text evidence="1">The sequence shown here is derived from an EMBL/GenBank/DDBJ whole genome shotgun (WGS) entry which is preliminary data.</text>
</comment>